<evidence type="ECO:0000313" key="6">
    <source>
        <dbReference type="EMBL" id="CAE6338506.1"/>
    </source>
</evidence>
<dbReference type="PROSITE" id="PS50011">
    <property type="entry name" value="PROTEIN_KINASE_DOM"/>
    <property type="match status" value="1"/>
</dbReference>
<dbReference type="PANTHER" id="PTHR22847:SF637">
    <property type="entry name" value="WD REPEAT DOMAIN 5B"/>
    <property type="match status" value="1"/>
</dbReference>
<protein>
    <recommendedName>
        <fullName evidence="5">Protein kinase domain-containing protein</fullName>
    </recommendedName>
</protein>
<dbReference type="PROSITE" id="PS50082">
    <property type="entry name" value="WD_REPEATS_2"/>
    <property type="match status" value="7"/>
</dbReference>
<organism evidence="6 7">
    <name type="scientific">Rhizoctonia solani</name>
    <dbReference type="NCBI Taxonomy" id="456999"/>
    <lineage>
        <taxon>Eukaryota</taxon>
        <taxon>Fungi</taxon>
        <taxon>Dikarya</taxon>
        <taxon>Basidiomycota</taxon>
        <taxon>Agaricomycotina</taxon>
        <taxon>Agaricomycetes</taxon>
        <taxon>Cantharellales</taxon>
        <taxon>Ceratobasidiaceae</taxon>
        <taxon>Rhizoctonia</taxon>
    </lineage>
</organism>
<evidence type="ECO:0000256" key="2">
    <source>
        <dbReference type="ARBA" id="ARBA00022737"/>
    </source>
</evidence>
<keyword evidence="1 3" id="KW-0853">WD repeat</keyword>
<comment type="caution">
    <text evidence="6">The sequence shown here is derived from an EMBL/GenBank/DDBJ whole genome shotgun (WGS) entry which is preliminary data.</text>
</comment>
<evidence type="ECO:0000313" key="7">
    <source>
        <dbReference type="Proteomes" id="UP000663846"/>
    </source>
</evidence>
<feature type="repeat" description="WD" evidence="3">
    <location>
        <begin position="292"/>
        <end position="326"/>
    </location>
</feature>
<keyword evidence="2" id="KW-0677">Repeat</keyword>
<dbReference type="InterPro" id="IPR000719">
    <property type="entry name" value="Prot_kinase_dom"/>
</dbReference>
<dbReference type="InterPro" id="IPR011009">
    <property type="entry name" value="Kinase-like_dom_sf"/>
</dbReference>
<name>A0A8H2ZZ78_9AGAM</name>
<dbReference type="SUPFAM" id="SSF50978">
    <property type="entry name" value="WD40 repeat-like"/>
    <property type="match status" value="1"/>
</dbReference>
<dbReference type="GO" id="GO:0005524">
    <property type="term" value="F:ATP binding"/>
    <property type="evidence" value="ECO:0007669"/>
    <property type="project" value="InterPro"/>
</dbReference>
<dbReference type="GO" id="GO:0005634">
    <property type="term" value="C:nucleus"/>
    <property type="evidence" value="ECO:0007669"/>
    <property type="project" value="TreeGrafter"/>
</dbReference>
<feature type="repeat" description="WD" evidence="3">
    <location>
        <begin position="163"/>
        <end position="204"/>
    </location>
</feature>
<dbReference type="InterPro" id="IPR001680">
    <property type="entry name" value="WD40_rpt"/>
</dbReference>
<dbReference type="InterPro" id="IPR019775">
    <property type="entry name" value="WD40_repeat_CS"/>
</dbReference>
<dbReference type="Gene3D" id="1.10.510.10">
    <property type="entry name" value="Transferase(Phosphotransferase) domain 1"/>
    <property type="match status" value="1"/>
</dbReference>
<evidence type="ECO:0000256" key="4">
    <source>
        <dbReference type="SAM" id="MobiDB-lite"/>
    </source>
</evidence>
<dbReference type="GO" id="GO:0004672">
    <property type="term" value="F:protein kinase activity"/>
    <property type="evidence" value="ECO:0007669"/>
    <property type="project" value="InterPro"/>
</dbReference>
<feature type="domain" description="Protein kinase" evidence="5">
    <location>
        <begin position="282"/>
        <end position="541"/>
    </location>
</feature>
<dbReference type="PROSITE" id="PS00678">
    <property type="entry name" value="WD_REPEATS_1"/>
    <property type="match status" value="5"/>
</dbReference>
<dbReference type="PANTHER" id="PTHR22847">
    <property type="entry name" value="WD40 REPEAT PROTEIN"/>
    <property type="match status" value="1"/>
</dbReference>
<feature type="repeat" description="WD" evidence="3">
    <location>
        <begin position="206"/>
        <end position="247"/>
    </location>
</feature>
<dbReference type="PROSITE" id="PS50294">
    <property type="entry name" value="WD_REPEATS_REGION"/>
    <property type="match status" value="7"/>
</dbReference>
<evidence type="ECO:0000259" key="5">
    <source>
        <dbReference type="PROSITE" id="PS50011"/>
    </source>
</evidence>
<feature type="repeat" description="WD" evidence="3">
    <location>
        <begin position="249"/>
        <end position="283"/>
    </location>
</feature>
<sequence length="541" mass="58667">MQSFLSLWNGFSRREPEPEPGPEPAKPDTGQLSNEGHKGIIHSVTFSPDGKSVVSGSSDKTICIWDVDNLSPIGGLLRGHTSAVTSVSYSPLGDLIASGSWDSTIRLWNPNTGRQLAEPLRGLDVDINSVAFSPSGNLLTSGSDESSIQLWDLRSMDLGISPFKGHSYLVSSVVFTPDETRIVSGSYDKTMRIWDIERGATIVGPIEGHTQGIRSVAISPDGSQIISGSDDHTLRLWDSRNGTMIGNLFEGHTRWVSSVAFSPSGFYVVSGSDDKTVRTWDIRMCRQVGEPFEQHTDTVNSVAFSPCGRRIASSSYDETIKVWDISLGGSDLKHGSNAVLESEQRLEVEVWEPLGQHMSLNDMFSLLIRHGCADLSSALDTEQDAAILVSGGGFGDIRKGKLRNGSKIAIKTWRGSLIEQCDYKTLKVHGDIKALNVLISPEGVAKLTDFGLSVMSEASLAFSETTSTQAASTRWAAPELLLEGALKSKQSDVYALGMGSFLSDYTCKALFGTPLLCSYKKHRKSSLERSHTHSVSETIKS</sequence>
<reference evidence="6" key="1">
    <citation type="submission" date="2021-01" db="EMBL/GenBank/DDBJ databases">
        <authorList>
            <person name="Kaushik A."/>
        </authorList>
    </citation>
    <scope>NUCLEOTIDE SEQUENCE</scope>
    <source>
        <strain evidence="6">AG1-1C</strain>
    </source>
</reference>
<dbReference type="AlphaFoldDB" id="A0A8H2ZZ78"/>
<dbReference type="Gene3D" id="2.130.10.10">
    <property type="entry name" value="YVTN repeat-like/Quinoprotein amine dehydrogenase"/>
    <property type="match status" value="3"/>
</dbReference>
<dbReference type="Pfam" id="PF00400">
    <property type="entry name" value="WD40"/>
    <property type="match status" value="7"/>
</dbReference>
<gene>
    <name evidence="6" type="ORF">RDB_LOCUS2238</name>
</gene>
<accession>A0A8H2ZZ78</accession>
<proteinExistence type="predicted"/>
<evidence type="ECO:0000256" key="1">
    <source>
        <dbReference type="ARBA" id="ARBA00022574"/>
    </source>
</evidence>
<dbReference type="PRINTS" id="PR00320">
    <property type="entry name" value="GPROTEINBRPT"/>
</dbReference>
<dbReference type="SMART" id="SM00320">
    <property type="entry name" value="WD40"/>
    <property type="match status" value="7"/>
</dbReference>
<dbReference type="Proteomes" id="UP000663846">
    <property type="component" value="Unassembled WGS sequence"/>
</dbReference>
<dbReference type="EMBL" id="CAJMWS010000018">
    <property type="protein sequence ID" value="CAE6338506.1"/>
    <property type="molecule type" value="Genomic_DNA"/>
</dbReference>
<dbReference type="InterPro" id="IPR020472">
    <property type="entry name" value="WD40_PAC1"/>
</dbReference>
<feature type="region of interest" description="Disordered" evidence="4">
    <location>
        <begin position="1"/>
        <end position="36"/>
    </location>
</feature>
<dbReference type="InterPro" id="IPR015943">
    <property type="entry name" value="WD40/YVTN_repeat-like_dom_sf"/>
</dbReference>
<dbReference type="Pfam" id="PF00069">
    <property type="entry name" value="Pkinase"/>
    <property type="match status" value="1"/>
</dbReference>
<feature type="repeat" description="WD" evidence="3">
    <location>
        <begin position="120"/>
        <end position="155"/>
    </location>
</feature>
<dbReference type="GO" id="GO:1990234">
    <property type="term" value="C:transferase complex"/>
    <property type="evidence" value="ECO:0007669"/>
    <property type="project" value="UniProtKB-ARBA"/>
</dbReference>
<dbReference type="InterPro" id="IPR036322">
    <property type="entry name" value="WD40_repeat_dom_sf"/>
</dbReference>
<evidence type="ECO:0000256" key="3">
    <source>
        <dbReference type="PROSITE-ProRule" id="PRU00221"/>
    </source>
</evidence>
<dbReference type="CDD" id="cd00200">
    <property type="entry name" value="WD40"/>
    <property type="match status" value="1"/>
</dbReference>
<dbReference type="SUPFAM" id="SSF56112">
    <property type="entry name" value="Protein kinase-like (PK-like)"/>
    <property type="match status" value="1"/>
</dbReference>
<feature type="repeat" description="WD" evidence="3">
    <location>
        <begin position="34"/>
        <end position="69"/>
    </location>
</feature>
<feature type="repeat" description="WD" evidence="3">
    <location>
        <begin position="77"/>
        <end position="118"/>
    </location>
</feature>